<reference evidence="7 8" key="1">
    <citation type="submission" date="2020-04" db="EMBL/GenBank/DDBJ databases">
        <title>Perkinsus chesapeaki whole genome sequence.</title>
        <authorList>
            <person name="Bogema D.R."/>
        </authorList>
    </citation>
    <scope>NUCLEOTIDE SEQUENCE [LARGE SCALE GENOMIC DNA]</scope>
    <source>
        <strain evidence="7">ATCC PRA-425</strain>
    </source>
</reference>
<dbReference type="InterPro" id="IPR013934">
    <property type="entry name" value="Utp13_C"/>
</dbReference>
<dbReference type="InterPro" id="IPR001680">
    <property type="entry name" value="WD40_rpt"/>
</dbReference>
<dbReference type="PROSITE" id="PS50294">
    <property type="entry name" value="WD_REPEATS_REGION"/>
    <property type="match status" value="8"/>
</dbReference>
<dbReference type="InterPro" id="IPR015943">
    <property type="entry name" value="WD40/YVTN_repeat-like_dom_sf"/>
</dbReference>
<dbReference type="PANTHER" id="PTHR19854:SF15">
    <property type="entry name" value="TRANSDUCIN BETA-LIKE PROTEIN 3"/>
    <property type="match status" value="1"/>
</dbReference>
<evidence type="ECO:0000313" key="7">
    <source>
        <dbReference type="EMBL" id="KAF4669187.1"/>
    </source>
</evidence>
<dbReference type="GO" id="GO:0000480">
    <property type="term" value="P:endonucleolytic cleavage in 5'-ETS of tricistronic rRNA transcript (SSU-rRNA, 5.8S rRNA, LSU-rRNA)"/>
    <property type="evidence" value="ECO:0007669"/>
    <property type="project" value="TreeGrafter"/>
</dbReference>
<dbReference type="CDD" id="cd00200">
    <property type="entry name" value="WD40"/>
    <property type="match status" value="1"/>
</dbReference>
<dbReference type="InterPro" id="IPR038765">
    <property type="entry name" value="Papain-like_cys_pep_sf"/>
</dbReference>
<dbReference type="EMBL" id="JAAPAO010000175">
    <property type="protein sequence ID" value="KAF4669187.1"/>
    <property type="molecule type" value="Genomic_DNA"/>
</dbReference>
<keyword evidence="8" id="KW-1185">Reference proteome</keyword>
<dbReference type="PROSITE" id="PS50082">
    <property type="entry name" value="WD_REPEATS_2"/>
    <property type="match status" value="9"/>
</dbReference>
<evidence type="ECO:0000256" key="5">
    <source>
        <dbReference type="PROSITE-ProRule" id="PRU00221"/>
    </source>
</evidence>
<dbReference type="GO" id="GO:0008234">
    <property type="term" value="F:cysteine-type peptidase activity"/>
    <property type="evidence" value="ECO:0007669"/>
    <property type="project" value="InterPro"/>
</dbReference>
<dbReference type="GO" id="GO:0034511">
    <property type="term" value="F:U3 snoRNA binding"/>
    <property type="evidence" value="ECO:0007669"/>
    <property type="project" value="TreeGrafter"/>
</dbReference>
<gene>
    <name evidence="7" type="primary">TBL3</name>
    <name evidence="7" type="ORF">FOL47_002668</name>
</gene>
<dbReference type="AlphaFoldDB" id="A0A7J6MCS5"/>
<dbReference type="InterPro" id="IPR000668">
    <property type="entry name" value="Peptidase_C1A_C"/>
</dbReference>
<dbReference type="GO" id="GO:0030686">
    <property type="term" value="C:90S preribosome"/>
    <property type="evidence" value="ECO:0007669"/>
    <property type="project" value="TreeGrafter"/>
</dbReference>
<dbReference type="SUPFAM" id="SSF50978">
    <property type="entry name" value="WD40 repeat-like"/>
    <property type="match status" value="2"/>
</dbReference>
<dbReference type="GO" id="GO:0032040">
    <property type="term" value="C:small-subunit processome"/>
    <property type="evidence" value="ECO:0007669"/>
    <property type="project" value="InterPro"/>
</dbReference>
<protein>
    <submittedName>
        <fullName evidence="7">Transducin (Beta)-like 3</fullName>
    </submittedName>
</protein>
<dbReference type="SMART" id="SM00320">
    <property type="entry name" value="WD40"/>
    <property type="match status" value="12"/>
</dbReference>
<dbReference type="Gene3D" id="2.130.10.10">
    <property type="entry name" value="YVTN repeat-like/Quinoprotein amine dehydrogenase"/>
    <property type="match status" value="4"/>
</dbReference>
<feature type="repeat" description="WD" evidence="5">
    <location>
        <begin position="176"/>
        <end position="209"/>
    </location>
</feature>
<feature type="repeat" description="WD" evidence="5">
    <location>
        <begin position="624"/>
        <end position="666"/>
    </location>
</feature>
<feature type="domain" description="Peptidase C1A papain C-terminal" evidence="6">
    <location>
        <begin position="832"/>
        <end position="1020"/>
    </location>
</feature>
<evidence type="ECO:0000256" key="3">
    <source>
        <dbReference type="ARBA" id="ARBA00022737"/>
    </source>
</evidence>
<organism evidence="7 8">
    <name type="scientific">Perkinsus chesapeaki</name>
    <name type="common">Clam parasite</name>
    <name type="synonym">Perkinsus andrewsi</name>
    <dbReference type="NCBI Taxonomy" id="330153"/>
    <lineage>
        <taxon>Eukaryota</taxon>
        <taxon>Sar</taxon>
        <taxon>Alveolata</taxon>
        <taxon>Perkinsozoa</taxon>
        <taxon>Perkinsea</taxon>
        <taxon>Perkinsida</taxon>
        <taxon>Perkinsidae</taxon>
        <taxon>Perkinsus</taxon>
    </lineage>
</organism>
<keyword evidence="4" id="KW-0539">Nucleus</keyword>
<dbReference type="SUPFAM" id="SSF54001">
    <property type="entry name" value="Cysteine proteinases"/>
    <property type="match status" value="1"/>
</dbReference>
<feature type="repeat" description="WD" evidence="5">
    <location>
        <begin position="430"/>
        <end position="478"/>
    </location>
</feature>
<feature type="repeat" description="WD" evidence="5">
    <location>
        <begin position="582"/>
        <end position="623"/>
    </location>
</feature>
<evidence type="ECO:0000313" key="8">
    <source>
        <dbReference type="Proteomes" id="UP000591131"/>
    </source>
</evidence>
<dbReference type="GO" id="GO:0006508">
    <property type="term" value="P:proteolysis"/>
    <property type="evidence" value="ECO:0007669"/>
    <property type="project" value="InterPro"/>
</dbReference>
<feature type="repeat" description="WD" evidence="5">
    <location>
        <begin position="479"/>
        <end position="521"/>
    </location>
</feature>
<evidence type="ECO:0000256" key="1">
    <source>
        <dbReference type="ARBA" id="ARBA00004604"/>
    </source>
</evidence>
<dbReference type="OrthoDB" id="674604at2759"/>
<sequence>MAAATDVNGGLAESFKVSRTVSSFYTGGRILYGAGSGKLFSLCSEGVRMVDPATGEVECEIDVENDGITTFAVHDTNDACLRRAVQGYTGEVVAMLVTACRSQLLRHWVITARERSDDTTEGLPKFQAQLLRSWASSQSVITCIDFDTSGGLVVTGGVDNSVKVWDIPGYFCTHHLRGHNAPVSHVRFLPDQARLASVSDDFEIRVWDLVQAAAASGRKGGSQCQMILRDHQSSITSIEIGGPHGETLISAGKDQMINFWDVTLKKEEEGRRDIIRKPAHVVLVFEAVHDICLLPNKLLAVVGEEGTVKLWDPIRRHCFDEKKAGDFGVTGSFIHAFWVSTMGGEGQLCTVGEDRTLSLWRAAVVEGDRPQRYEDAKLGWERQIMGDLDEVISTKWIGKDSVIASFNDANPRVLSGLSSDAKSQISTTPLTGHDGTVLTIAVGGKGGRGPTEALYAITGSKDQTARVWSLESKKCLAVLRGHTGAVTGVALSRRRPGKAFTCSEDKTVKLWDISEALTNTTDEPIEVTSAAATVVAHLKSANDVQCAPNDKLIASAGQDKLIKVWRVDAAGSLQHLELAGTCTGHRRGVWSVDFSPVDKVLASASGDSLVKLWNLTDYTCIRTFQGHEHAVLNVCFIGTLGMQLVSSGGDGLVRLWHIRTSECAAVLEGHDDRVWSMDANASTNCLVTGGADSKLLLWEDCTSEEKEKTQQASAEAAQRDTRIRILLLQGKHKEALDLALKLRRPGLMKTVLEDHAWKSLTAAMEHSDGDVENKDLSIGNWVESLKEDDLEALIDVCGRWQTTARNCDLAHSVMNEIFKRIPASRLYRMEGIASFLDSFVAYGAKHLRRLEAHTSRAFLCDGILASVGSANVLPELSERRMMSIITDDEPNAKRQRSANDYPYPARTCLSTCTNQKYGAKLNDNLHFVEPPGMALLPRDTGMIKREIFINGSVTATFDLYRDFYFYKSGVYKHVGGDFQFYHTLKLIGWVNSWNEEWGEGGLFRIAFGQCEIEYEVTYVVKKSCIPIRMISTLMYLARLTAVVALAENELERAYKDLRAFIDTIYSKEEEAQHYDRFKADVKRADSCRMLS</sequence>
<comment type="subcellular location">
    <subcellularLocation>
        <location evidence="1">Nucleus</location>
        <location evidence="1">Nucleolus</location>
    </subcellularLocation>
</comment>
<dbReference type="InterPro" id="IPR019775">
    <property type="entry name" value="WD40_repeat_CS"/>
</dbReference>
<name>A0A7J6MCS5_PERCH</name>
<dbReference type="SMART" id="SM00645">
    <property type="entry name" value="Pept_C1"/>
    <property type="match status" value="1"/>
</dbReference>
<dbReference type="PANTHER" id="PTHR19854">
    <property type="entry name" value="TRANSDUCIN BETA-LIKE 3"/>
    <property type="match status" value="1"/>
</dbReference>
<accession>A0A7J6MCS5</accession>
<feature type="repeat" description="WD" evidence="5">
    <location>
        <begin position="228"/>
        <end position="262"/>
    </location>
</feature>
<dbReference type="Gene3D" id="3.90.70.10">
    <property type="entry name" value="Cysteine proteinases"/>
    <property type="match status" value="1"/>
</dbReference>
<evidence type="ECO:0000256" key="2">
    <source>
        <dbReference type="ARBA" id="ARBA00022574"/>
    </source>
</evidence>
<comment type="caution">
    <text evidence="7">The sequence shown here is derived from an EMBL/GenBank/DDBJ whole genome shotgun (WGS) entry which is preliminary data.</text>
</comment>
<dbReference type="InterPro" id="IPR036322">
    <property type="entry name" value="WD40_repeat_dom_sf"/>
</dbReference>
<feature type="repeat" description="WD" evidence="5">
    <location>
        <begin position="667"/>
        <end position="699"/>
    </location>
</feature>
<feature type="repeat" description="WD" evidence="5">
    <location>
        <begin position="534"/>
        <end position="575"/>
    </location>
</feature>
<dbReference type="PRINTS" id="PR00320">
    <property type="entry name" value="GPROTEINBRPT"/>
</dbReference>
<dbReference type="Pfam" id="PF08625">
    <property type="entry name" value="Utp13"/>
    <property type="match status" value="1"/>
</dbReference>
<evidence type="ECO:0000256" key="4">
    <source>
        <dbReference type="ARBA" id="ARBA00023242"/>
    </source>
</evidence>
<dbReference type="Proteomes" id="UP000591131">
    <property type="component" value="Unassembled WGS sequence"/>
</dbReference>
<dbReference type="PROSITE" id="PS00678">
    <property type="entry name" value="WD_REPEATS_1"/>
    <property type="match status" value="5"/>
</dbReference>
<proteinExistence type="predicted"/>
<evidence type="ECO:0000259" key="6">
    <source>
        <dbReference type="SMART" id="SM00645"/>
    </source>
</evidence>
<dbReference type="GO" id="GO:0000472">
    <property type="term" value="P:endonucleolytic cleavage to generate mature 5'-end of SSU-rRNA from (SSU-rRNA, 5.8S rRNA, LSU-rRNA)"/>
    <property type="evidence" value="ECO:0007669"/>
    <property type="project" value="TreeGrafter"/>
</dbReference>
<keyword evidence="2 5" id="KW-0853">WD repeat</keyword>
<dbReference type="Pfam" id="PF00400">
    <property type="entry name" value="WD40"/>
    <property type="match status" value="9"/>
</dbReference>
<keyword evidence="3" id="KW-0677">Repeat</keyword>
<dbReference type="InterPro" id="IPR020472">
    <property type="entry name" value="WD40_PAC1"/>
</dbReference>
<feature type="repeat" description="WD" evidence="5">
    <location>
        <begin position="134"/>
        <end position="167"/>
    </location>
</feature>
<dbReference type="Pfam" id="PF00112">
    <property type="entry name" value="Peptidase_C1"/>
    <property type="match status" value="1"/>
</dbReference>